<evidence type="ECO:0000313" key="1">
    <source>
        <dbReference type="EMBL" id="KAB8192915.1"/>
    </source>
</evidence>
<reference evidence="1 2" key="1">
    <citation type="submission" date="2019-10" db="EMBL/GenBank/DDBJ databases">
        <title>Lysobacter alkalisoli sp. nov., isolated from saline-alkaline soil.</title>
        <authorList>
            <person name="Sun J.-Q."/>
        </authorList>
    </citation>
    <scope>NUCLEOTIDE SEQUENCE [LARGE SCALE GENOMIC DNA]</scope>
    <source>
        <strain evidence="1 2">KCTC 42381</strain>
    </source>
</reference>
<organism evidence="1 2">
    <name type="scientific">Marilutibacter maris</name>
    <dbReference type="NCBI Taxonomy" id="1605891"/>
    <lineage>
        <taxon>Bacteria</taxon>
        <taxon>Pseudomonadati</taxon>
        <taxon>Pseudomonadota</taxon>
        <taxon>Gammaproteobacteria</taxon>
        <taxon>Lysobacterales</taxon>
        <taxon>Lysobacteraceae</taxon>
        <taxon>Marilutibacter</taxon>
    </lineage>
</organism>
<accession>A0A508ASU1</accession>
<dbReference type="Proteomes" id="UP000320431">
    <property type="component" value="Unassembled WGS sequence"/>
</dbReference>
<proteinExistence type="predicted"/>
<dbReference type="AlphaFoldDB" id="A0A508ASU1"/>
<protein>
    <submittedName>
        <fullName evidence="1">Uncharacterized protein</fullName>
    </submittedName>
</protein>
<dbReference type="RefSeq" id="WP_141481877.1">
    <property type="nucleotide sequence ID" value="NZ_VICD02000103.1"/>
</dbReference>
<sequence>MAANIRSRSAIGSSSRTSRGCAFAMRRAATRVADEDDGRVADAADRVAHFRAFRVVRCRKRGADPDRGESFFTRSGWPNFHQCRYGGIDVAIDARRSRIAFFALKHAVFRNALRAVQRLSRTRRARSAFVPACAPRHAVASIPEKLVPELLTPAKTVITFRPADGSCEHE</sequence>
<evidence type="ECO:0000313" key="2">
    <source>
        <dbReference type="Proteomes" id="UP000320431"/>
    </source>
</evidence>
<name>A0A508ASU1_9GAMM</name>
<dbReference type="EMBL" id="VICD02000103">
    <property type="protein sequence ID" value="KAB8192915.1"/>
    <property type="molecule type" value="Genomic_DNA"/>
</dbReference>
<comment type="caution">
    <text evidence="1">The sequence shown here is derived from an EMBL/GenBank/DDBJ whole genome shotgun (WGS) entry which is preliminary data.</text>
</comment>
<gene>
    <name evidence="1" type="ORF">FKV24_007065</name>
</gene>